<dbReference type="SMART" id="SM00382">
    <property type="entry name" value="AAA"/>
    <property type="match status" value="1"/>
</dbReference>
<dbReference type="Pfam" id="PF00005">
    <property type="entry name" value="ABC_tran"/>
    <property type="match status" value="1"/>
</dbReference>
<dbReference type="PROSITE" id="PS00211">
    <property type="entry name" value="ABC_TRANSPORTER_1"/>
    <property type="match status" value="1"/>
</dbReference>
<sequence length="244" mass="27627">MSKWIELQDLSKIYNEYSKVENVSFSVEKGEIVALCGGNGAGKSTLIKMITGILKPTSGEIWIDGKPANTISKTYRTQFSYMPDDMLFPRQLTALEILAFFANLRGVEKEKAEEVLGIVGLLDQRNQLIKHFSKGMQQRLSFAQALLADTPLIILDEPTNGLDPYWVYRFKEIMKQEKAKGKSILFTTHILSLVEEIADKAAFIERGQLIHFEKVSQLVNQNGEHVPLEKVFFEKQITASLIKE</sequence>
<dbReference type="Proteomes" id="UP000602076">
    <property type="component" value="Unassembled WGS sequence"/>
</dbReference>
<keyword evidence="6" id="KW-1185">Reference proteome</keyword>
<dbReference type="InterPro" id="IPR027417">
    <property type="entry name" value="P-loop_NTPase"/>
</dbReference>
<evidence type="ECO:0000313" key="5">
    <source>
        <dbReference type="EMBL" id="MBD3109094.1"/>
    </source>
</evidence>
<evidence type="ECO:0000259" key="4">
    <source>
        <dbReference type="PROSITE" id="PS50893"/>
    </source>
</evidence>
<comment type="caution">
    <text evidence="5">The sequence shown here is derived from an EMBL/GenBank/DDBJ whole genome shotgun (WGS) entry which is preliminary data.</text>
</comment>
<dbReference type="InterPro" id="IPR003593">
    <property type="entry name" value="AAA+_ATPase"/>
</dbReference>
<gene>
    <name evidence="5" type="ORF">IEO70_12055</name>
</gene>
<keyword evidence="2" id="KW-0547">Nucleotide-binding</keyword>
<protein>
    <submittedName>
        <fullName evidence="5">ABC transporter ATP-binding protein</fullName>
    </submittedName>
</protein>
<evidence type="ECO:0000313" key="6">
    <source>
        <dbReference type="Proteomes" id="UP000602076"/>
    </source>
</evidence>
<evidence type="ECO:0000256" key="3">
    <source>
        <dbReference type="ARBA" id="ARBA00022840"/>
    </source>
</evidence>
<dbReference type="EMBL" id="JACXSI010000027">
    <property type="protein sequence ID" value="MBD3109094.1"/>
    <property type="molecule type" value="Genomic_DNA"/>
</dbReference>
<dbReference type="InterPro" id="IPR017871">
    <property type="entry name" value="ABC_transporter-like_CS"/>
</dbReference>
<dbReference type="PANTHER" id="PTHR42939">
    <property type="entry name" value="ABC TRANSPORTER ATP-BINDING PROTEIN ALBC-RELATED"/>
    <property type="match status" value="1"/>
</dbReference>
<reference evidence="5" key="1">
    <citation type="submission" date="2020-09" db="EMBL/GenBank/DDBJ databases">
        <title>Bacillus faecalis sp. nov., a moderately halophilic bacterium isolated from cow faeces.</title>
        <authorList>
            <person name="Jiang L."/>
            <person name="Lee J."/>
        </authorList>
    </citation>
    <scope>NUCLEOTIDE SEQUENCE</scope>
    <source>
        <strain evidence="5">AGMB 02131</strain>
    </source>
</reference>
<feature type="domain" description="ABC transporter" evidence="4">
    <location>
        <begin position="5"/>
        <end position="231"/>
    </location>
</feature>
<keyword evidence="1" id="KW-0813">Transport</keyword>
<dbReference type="GO" id="GO:0016887">
    <property type="term" value="F:ATP hydrolysis activity"/>
    <property type="evidence" value="ECO:0007669"/>
    <property type="project" value="InterPro"/>
</dbReference>
<dbReference type="CDD" id="cd03230">
    <property type="entry name" value="ABC_DR_subfamily_A"/>
    <property type="match status" value="1"/>
</dbReference>
<accession>A0A927D130</accession>
<dbReference type="Gene3D" id="3.40.50.300">
    <property type="entry name" value="P-loop containing nucleotide triphosphate hydrolases"/>
    <property type="match status" value="1"/>
</dbReference>
<evidence type="ECO:0000256" key="2">
    <source>
        <dbReference type="ARBA" id="ARBA00022741"/>
    </source>
</evidence>
<dbReference type="InterPro" id="IPR003439">
    <property type="entry name" value="ABC_transporter-like_ATP-bd"/>
</dbReference>
<dbReference type="InterPro" id="IPR051782">
    <property type="entry name" value="ABC_Transporter_VariousFunc"/>
</dbReference>
<proteinExistence type="predicted"/>
<dbReference type="RefSeq" id="WP_190998634.1">
    <property type="nucleotide sequence ID" value="NZ_JACXSI010000027.1"/>
</dbReference>
<dbReference type="GO" id="GO:0005524">
    <property type="term" value="F:ATP binding"/>
    <property type="evidence" value="ECO:0007669"/>
    <property type="project" value="UniProtKB-KW"/>
</dbReference>
<evidence type="ECO:0000256" key="1">
    <source>
        <dbReference type="ARBA" id="ARBA00022448"/>
    </source>
</evidence>
<keyword evidence="3 5" id="KW-0067">ATP-binding</keyword>
<dbReference type="SUPFAM" id="SSF52540">
    <property type="entry name" value="P-loop containing nucleoside triphosphate hydrolases"/>
    <property type="match status" value="1"/>
</dbReference>
<dbReference type="PROSITE" id="PS50893">
    <property type="entry name" value="ABC_TRANSPORTER_2"/>
    <property type="match status" value="1"/>
</dbReference>
<dbReference type="AlphaFoldDB" id="A0A927D130"/>
<name>A0A927D130_9BACI</name>
<dbReference type="PANTHER" id="PTHR42939:SF1">
    <property type="entry name" value="ABC TRANSPORTER ATP-BINDING PROTEIN ALBC-RELATED"/>
    <property type="match status" value="1"/>
</dbReference>
<organism evidence="5 6">
    <name type="scientific">Peribacillus faecalis</name>
    <dbReference type="NCBI Taxonomy" id="2772559"/>
    <lineage>
        <taxon>Bacteria</taxon>
        <taxon>Bacillati</taxon>
        <taxon>Bacillota</taxon>
        <taxon>Bacilli</taxon>
        <taxon>Bacillales</taxon>
        <taxon>Bacillaceae</taxon>
        <taxon>Peribacillus</taxon>
    </lineage>
</organism>